<keyword evidence="5" id="KW-0833">Ubl conjugation pathway</keyword>
<evidence type="ECO:0000256" key="5">
    <source>
        <dbReference type="RuleBase" id="RU366018"/>
    </source>
</evidence>
<comment type="pathway">
    <text evidence="5">Protein modification; protein ubiquitination.</text>
</comment>
<evidence type="ECO:0000256" key="4">
    <source>
        <dbReference type="PROSITE-ProRule" id="PRU00508"/>
    </source>
</evidence>
<keyword evidence="2 5" id="KW-0863">Zinc-finger</keyword>
<dbReference type="Pfam" id="PF02207">
    <property type="entry name" value="zf-UBR"/>
    <property type="match status" value="1"/>
</dbReference>
<reference evidence="8 9" key="1">
    <citation type="submission" date="2024-04" db="EMBL/GenBank/DDBJ databases">
        <title>Tritrichomonas musculus Genome.</title>
        <authorList>
            <person name="Alves-Ferreira E."/>
            <person name="Grigg M."/>
            <person name="Lorenzi H."/>
            <person name="Galac M."/>
        </authorList>
    </citation>
    <scope>NUCLEOTIDE SEQUENCE [LARGE SCALE GENOMIC DNA]</scope>
    <source>
        <strain evidence="8 9">EAF2021</strain>
    </source>
</reference>
<evidence type="ECO:0000256" key="3">
    <source>
        <dbReference type="ARBA" id="ARBA00022833"/>
    </source>
</evidence>
<dbReference type="InterPro" id="IPR039164">
    <property type="entry name" value="UBR1-like"/>
</dbReference>
<dbReference type="CDD" id="cd19670">
    <property type="entry name" value="UBR-box_UBR1_2_3"/>
    <property type="match status" value="1"/>
</dbReference>
<dbReference type="Gene3D" id="2.10.110.30">
    <property type="match status" value="1"/>
</dbReference>
<keyword evidence="1 5" id="KW-0479">Metal-binding</keyword>
<keyword evidence="5" id="KW-0808">Transferase</keyword>
<evidence type="ECO:0000256" key="6">
    <source>
        <dbReference type="SAM" id="Coils"/>
    </source>
</evidence>
<dbReference type="EC" id="2.3.2.27" evidence="5"/>
<evidence type="ECO:0000313" key="8">
    <source>
        <dbReference type="EMBL" id="KAK8864794.1"/>
    </source>
</evidence>
<dbReference type="Proteomes" id="UP001470230">
    <property type="component" value="Unassembled WGS sequence"/>
</dbReference>
<gene>
    <name evidence="8" type="ORF">M9Y10_010319</name>
</gene>
<evidence type="ECO:0000259" key="7">
    <source>
        <dbReference type="PROSITE" id="PS51157"/>
    </source>
</evidence>
<dbReference type="PANTHER" id="PTHR21497">
    <property type="entry name" value="UBIQUITIN LIGASE E3 ALPHA-RELATED"/>
    <property type="match status" value="1"/>
</dbReference>
<dbReference type="SMART" id="SM00396">
    <property type="entry name" value="ZnF_UBR1"/>
    <property type="match status" value="1"/>
</dbReference>
<feature type="zinc finger region" description="UBR-type" evidence="4">
    <location>
        <begin position="49"/>
        <end position="119"/>
    </location>
</feature>
<accession>A0ABR2IKE7</accession>
<organism evidence="8 9">
    <name type="scientific">Tritrichomonas musculus</name>
    <dbReference type="NCBI Taxonomy" id="1915356"/>
    <lineage>
        <taxon>Eukaryota</taxon>
        <taxon>Metamonada</taxon>
        <taxon>Parabasalia</taxon>
        <taxon>Tritrichomonadida</taxon>
        <taxon>Tritrichomonadidae</taxon>
        <taxon>Tritrichomonas</taxon>
    </lineage>
</organism>
<comment type="caution">
    <text evidence="8">The sequence shown here is derived from an EMBL/GenBank/DDBJ whole genome shotgun (WGS) entry which is preliminary data.</text>
</comment>
<evidence type="ECO:0000313" key="9">
    <source>
        <dbReference type="Proteomes" id="UP001470230"/>
    </source>
</evidence>
<evidence type="ECO:0000256" key="1">
    <source>
        <dbReference type="ARBA" id="ARBA00022723"/>
    </source>
</evidence>
<proteinExistence type="inferred from homology"/>
<protein>
    <recommendedName>
        <fullName evidence="5">E3 ubiquitin-protein ligase</fullName>
        <ecNumber evidence="5">2.3.2.27</ecNumber>
    </recommendedName>
</protein>
<keyword evidence="9" id="KW-1185">Reference proteome</keyword>
<comment type="catalytic activity">
    <reaction evidence="5">
        <text>S-ubiquitinyl-[E2 ubiquitin-conjugating enzyme]-L-cysteine + [acceptor protein]-L-lysine = [E2 ubiquitin-conjugating enzyme]-L-cysteine + N(6)-ubiquitinyl-[acceptor protein]-L-lysine.</text>
        <dbReference type="EC" id="2.3.2.27"/>
    </reaction>
</comment>
<dbReference type="EMBL" id="JAPFFF010000016">
    <property type="protein sequence ID" value="KAK8864794.1"/>
    <property type="molecule type" value="Genomic_DNA"/>
</dbReference>
<comment type="similarity">
    <text evidence="5">Belongs to the E3 ubiquitin-protein ligase UBR1-like family.</text>
</comment>
<keyword evidence="3 5" id="KW-0862">Zinc</keyword>
<dbReference type="InterPro" id="IPR003126">
    <property type="entry name" value="Znf_UBR"/>
</dbReference>
<feature type="coiled-coil region" evidence="6">
    <location>
        <begin position="904"/>
        <end position="931"/>
    </location>
</feature>
<comment type="function">
    <text evidence="5">Ubiquitin ligase protein which is a component of the N-end rule pathway. Recognizes and binds to proteins bearing specific N-terminal residues that are destabilizing according to the N-end rule, leading to their ubiquitination and subsequent degradation.</text>
</comment>
<name>A0ABR2IKE7_9EUKA</name>
<sequence>MTDFEKLVLLFKTNPLEAIEESQNLICSVTDFDSFKDFYLFHLHHPHMSTCQREWSTPQLAIHCYECSKTPQSCICLECFLNGNHEGHDYVIRGHSCGNCDCGDLSMWKQAGFCADHHGVEENTHPEDYLDEKLRTILTDVIFKACFTALLETDEDLKISPIIEFITSFLPFGDGFRRLIVISFTEKVGPKKIFSHIFDASKTFNEQLERLCGGLINDDVFRCRISSTVCEIILEQIMPEDFKFSPKKEKNYDAWDAFWFHSFSSRPIEYNIKEKNWDWVLFTLEFSKLMKKQFALDIVSLEYKSPSYISEIAINIPRAYRAQTPEQIQLLFDKLFTNVLNCGSSEESPNDDKVVASFIDTFQENYYLTLYLFKCTYYYLIDCFKFKKELKLDKLFEELDKSVDISPIFLSGINMIGDYCDDENDKFVSEFLKDSTDLSTDVNPCYFKSFHNGASFFYSLPLYDSILYLFRVDNLNRVRIARILSMEKYQSLRVRLGIITLKNILSYYCLHQSLTSMKNHSLKLFMSNLMRPVNFGSSLPLYFPLFQLLLGLQCNETDEFGLKEFFAFEMTREIGLFDNFESNDYLDEEIGPIKDQMTFSVLYMAILIVIERTLFNFNSFNFIEEQIIMALKSGISQLDELNNSFDSSLDDQHRQTFNKIISEVATTNRKTEKKEGDDTTKASFFLKKDVEWKSITALNLINTQKVILEKEITKNPNKLLQIPEFEEEEKYFFHEPRHYKKPEIDGNPIDEYGVDSSGLNIKLKEFLFTPTILAVVYQTLRRTSDEGTKNSVTLNDHLAMMILVLVSRFANEIESKDSPFNKSTVIQYDSSLFDLIKNLKKTIFDQKETIKNTLNKKSFINFLNVKIGSPDQEPKSFVDILLEKGEVGKNVLIQMSVDISKYGYKDSNAEMTQAQINKKKAKKMKDDIMNQFKSAISNYNFVENDQLDENPSLSSTIGEACSICSTIQKNEILSYTVYMYRTKIPFAFDKPPMVKYNPQCEVPVDDDINDFLFEEEERAQILAEEDEEEEEEPNLDEVLENLGRPQNEEEYQMYFLMRRLILESYISKLRDFEVKKMKKQYKQKMLAYKEEVVDSEAYQKGVSENDRMITAGKNFVLQFSICQHPVHPTCINEKVFSCPIDRSRRNGFLPAIDGIQSTRIFKDYEANHDIKADSLTDEFQTSLQNFMDIYSSFFDKVDIFVELVKSISGLISTFEVRLRSLPDCLDSSKTKLLSRNLFLTTWYLYRLNGKPKMALVVDAHADLESRLTVFQRLIMRLIECDDLVQPDDNSLYTKHTKEVFMQIVSSFVNSNDFSKSSDPLRKEKELFLFLKRACLADYFLLNNMNVSNESEFSTLLDWDEILSVRNLSEYYKVDLGLLSADKNGEDFEFKPFVFCRVPKEFLRFALKPYNFKVELTHQFVLLNLIDYNYLIKNHDDFNESVINEDEELNKNQRNVKVFKPGSSHLSTILISGYSRCVYPSAFLSIGKSSSEIVIVNENVLGSMEPFYVDRFGCEDLGYKRGMPLFLSEERYERVIDQILSGDFSFCFQS</sequence>
<evidence type="ECO:0000256" key="2">
    <source>
        <dbReference type="ARBA" id="ARBA00022771"/>
    </source>
</evidence>
<dbReference type="PROSITE" id="PS51157">
    <property type="entry name" value="ZF_UBR"/>
    <property type="match status" value="1"/>
</dbReference>
<feature type="domain" description="UBR-type" evidence="7">
    <location>
        <begin position="49"/>
        <end position="119"/>
    </location>
</feature>
<dbReference type="PANTHER" id="PTHR21497:SF24">
    <property type="entry name" value="E3 UBIQUITIN-PROTEIN LIGASE UBR1"/>
    <property type="match status" value="1"/>
</dbReference>
<keyword evidence="6" id="KW-0175">Coiled coil</keyword>